<dbReference type="GO" id="GO:0015020">
    <property type="term" value="F:glucuronosyltransferase activity"/>
    <property type="evidence" value="ECO:0007669"/>
    <property type="project" value="UniProtKB-EC"/>
</dbReference>
<comment type="similarity">
    <text evidence="1 4">Belongs to the UDP-glycosyltransferase family.</text>
</comment>
<dbReference type="InterPro" id="IPR050271">
    <property type="entry name" value="UDP-glycosyltransferase"/>
</dbReference>
<keyword evidence="7" id="KW-1185">Reference proteome</keyword>
<keyword evidence="2 4" id="KW-0328">Glycosyltransferase</keyword>
<dbReference type="PANTHER" id="PTHR48043:SF27">
    <property type="entry name" value="UDP-GLUCURONOSYLTRANSFERASE"/>
    <property type="match status" value="1"/>
</dbReference>
<evidence type="ECO:0000256" key="4">
    <source>
        <dbReference type="RuleBase" id="RU003718"/>
    </source>
</evidence>
<keyword evidence="3 4" id="KW-0808">Transferase</keyword>
<organism evidence="6 7">
    <name type="scientific">Orchesella cincta</name>
    <name type="common">Springtail</name>
    <name type="synonym">Podura cincta</name>
    <dbReference type="NCBI Taxonomy" id="48709"/>
    <lineage>
        <taxon>Eukaryota</taxon>
        <taxon>Metazoa</taxon>
        <taxon>Ecdysozoa</taxon>
        <taxon>Arthropoda</taxon>
        <taxon>Hexapoda</taxon>
        <taxon>Collembola</taxon>
        <taxon>Entomobryomorpha</taxon>
        <taxon>Entomobryoidea</taxon>
        <taxon>Orchesellidae</taxon>
        <taxon>Orchesellinae</taxon>
        <taxon>Orchesella</taxon>
    </lineage>
</organism>
<dbReference type="InterPro" id="IPR035595">
    <property type="entry name" value="UDP_glycos_trans_CS"/>
</dbReference>
<proteinExistence type="inferred from homology"/>
<accession>A0A1D2MTW5</accession>
<dbReference type="SUPFAM" id="SSF53756">
    <property type="entry name" value="UDP-Glycosyltransferase/glycogen phosphorylase"/>
    <property type="match status" value="1"/>
</dbReference>
<dbReference type="OMA" id="AKHIAYS"/>
<evidence type="ECO:0000256" key="1">
    <source>
        <dbReference type="ARBA" id="ARBA00009995"/>
    </source>
</evidence>
<dbReference type="Pfam" id="PF00201">
    <property type="entry name" value="UDPGT"/>
    <property type="match status" value="1"/>
</dbReference>
<evidence type="ECO:0000256" key="2">
    <source>
        <dbReference type="ARBA" id="ARBA00022676"/>
    </source>
</evidence>
<dbReference type="InterPro" id="IPR002213">
    <property type="entry name" value="UDP_glucos_trans"/>
</dbReference>
<reference evidence="6 7" key="1">
    <citation type="journal article" date="2016" name="Genome Biol. Evol.">
        <title>Gene Family Evolution Reflects Adaptation to Soil Environmental Stressors in the Genome of the Collembolan Orchesella cincta.</title>
        <authorList>
            <person name="Faddeeva-Vakhrusheva A."/>
            <person name="Derks M.F."/>
            <person name="Anvar S.Y."/>
            <person name="Agamennone V."/>
            <person name="Suring W."/>
            <person name="Smit S."/>
            <person name="van Straalen N.M."/>
            <person name="Roelofs D."/>
        </authorList>
    </citation>
    <scope>NUCLEOTIDE SEQUENCE [LARGE SCALE GENOMIC DNA]</scope>
    <source>
        <tissue evidence="6">Mixed pool</tissue>
    </source>
</reference>
<feature type="chain" id="PRO_5008811347" description="UDP-glucuronosyltransferase" evidence="5">
    <location>
        <begin position="27"/>
        <end position="449"/>
    </location>
</feature>
<dbReference type="Gene3D" id="3.40.50.2000">
    <property type="entry name" value="Glycogen Phosphorylase B"/>
    <property type="match status" value="2"/>
</dbReference>
<dbReference type="EMBL" id="LJIJ01000538">
    <property type="protein sequence ID" value="ODM96456.1"/>
    <property type="molecule type" value="Genomic_DNA"/>
</dbReference>
<comment type="caution">
    <text evidence="6">The sequence shown here is derived from an EMBL/GenBank/DDBJ whole genome shotgun (WGS) entry which is preliminary data.</text>
</comment>
<dbReference type="GO" id="GO:0016020">
    <property type="term" value="C:membrane"/>
    <property type="evidence" value="ECO:0007669"/>
    <property type="project" value="UniProtKB-SubCell"/>
</dbReference>
<dbReference type="Proteomes" id="UP000094527">
    <property type="component" value="Unassembled WGS sequence"/>
</dbReference>
<name>A0A1D2MTW5_ORCCI</name>
<dbReference type="CDD" id="cd03784">
    <property type="entry name" value="GT1_Gtf-like"/>
    <property type="match status" value="1"/>
</dbReference>
<dbReference type="FunFam" id="3.40.50.2000:FF:000021">
    <property type="entry name" value="UDP-glucuronosyltransferase"/>
    <property type="match status" value="1"/>
</dbReference>
<dbReference type="STRING" id="48709.A0A1D2MTW5"/>
<gene>
    <name evidence="6" type="ORF">Ocin01_10224</name>
</gene>
<comment type="subcellular location">
    <subcellularLocation>
        <location evidence="5">Membrane</location>
        <topology evidence="5">Single-pass membrane protein</topology>
    </subcellularLocation>
</comment>
<feature type="signal peptide" evidence="5">
    <location>
        <begin position="1"/>
        <end position="26"/>
    </location>
</feature>
<sequence>MGQTSTSLCCIFICFMLAQTVFQVESANILFFFGVSSYSHRLPAWPLVTGLAEKGHNVTFLSPFKAKNPHPKVVDYAPRKFSEWAESWDEMNMFDMRKKGDMYKQWLILPYFGIAMCEKLYSDEEFINWVKSSTYDLVFIDALFNECGYGMAHIFGAKVIQFDTTTVFPWYSSAFGSPDETNWIPDMAYVFGANEVTFQNRLINALIPVGWDLFRSWIYFPQLEEITRTGLSTTDLPTFQDIEKNVSMIFLNTYYSEEFARALPPNMVSIGGIAYVEKRTPLPKDLAAFLEKGNGFIYVSFGTVADLQKMDASTQQAIIGALQSFPELQFVWKLRNDSLLKEFPNGNVYISNWMPQQDILSHPKIKAFITHSGLIGIQESIYNAVPLISFPIFAEQDYNAERVHRNEYGIRLEITTVNQAELEDAISKVVNDSKYDPDFKFTQYSTNDA</sequence>
<keyword evidence="5" id="KW-0732">Signal</keyword>
<dbReference type="OrthoDB" id="5835829at2759"/>
<evidence type="ECO:0000313" key="6">
    <source>
        <dbReference type="EMBL" id="ODM96456.1"/>
    </source>
</evidence>
<protein>
    <recommendedName>
        <fullName evidence="5">UDP-glucuronosyltransferase</fullName>
        <ecNumber evidence="5">2.4.1.17</ecNumber>
    </recommendedName>
</protein>
<dbReference type="EC" id="2.4.1.17" evidence="5"/>
<evidence type="ECO:0000313" key="7">
    <source>
        <dbReference type="Proteomes" id="UP000094527"/>
    </source>
</evidence>
<dbReference type="PANTHER" id="PTHR48043">
    <property type="entry name" value="EG:EG0003.4 PROTEIN-RELATED"/>
    <property type="match status" value="1"/>
</dbReference>
<evidence type="ECO:0000256" key="3">
    <source>
        <dbReference type="ARBA" id="ARBA00022679"/>
    </source>
</evidence>
<dbReference type="AlphaFoldDB" id="A0A1D2MTW5"/>
<dbReference type="PROSITE" id="PS00375">
    <property type="entry name" value="UDPGT"/>
    <property type="match status" value="1"/>
</dbReference>
<comment type="catalytic activity">
    <reaction evidence="5">
        <text>glucuronate acceptor + UDP-alpha-D-glucuronate = acceptor beta-D-glucuronoside + UDP + H(+)</text>
        <dbReference type="Rhea" id="RHEA:21032"/>
        <dbReference type="ChEBI" id="CHEBI:15378"/>
        <dbReference type="ChEBI" id="CHEBI:58052"/>
        <dbReference type="ChEBI" id="CHEBI:58223"/>
        <dbReference type="ChEBI" id="CHEBI:132367"/>
        <dbReference type="ChEBI" id="CHEBI:132368"/>
        <dbReference type="EC" id="2.4.1.17"/>
    </reaction>
</comment>
<evidence type="ECO:0000256" key="5">
    <source>
        <dbReference type="RuleBase" id="RU362059"/>
    </source>
</evidence>